<feature type="transmembrane region" description="Helical" evidence="1">
    <location>
        <begin position="380"/>
        <end position="399"/>
    </location>
</feature>
<dbReference type="SMART" id="SM00471">
    <property type="entry name" value="HDc"/>
    <property type="match status" value="1"/>
</dbReference>
<dbReference type="PANTHER" id="PTHR36442:SF1">
    <property type="entry name" value="CYCLIC-DI-AMP PHOSPHODIESTERASE PGPH"/>
    <property type="match status" value="1"/>
</dbReference>
<dbReference type="Proteomes" id="UP000541810">
    <property type="component" value="Unassembled WGS sequence"/>
</dbReference>
<evidence type="ECO:0000259" key="2">
    <source>
        <dbReference type="SMART" id="SM00471"/>
    </source>
</evidence>
<dbReference type="AlphaFoldDB" id="A0A7X0H848"/>
<dbReference type="Pfam" id="PF07697">
    <property type="entry name" value="7TMR-HDED"/>
    <property type="match status" value="1"/>
</dbReference>
<dbReference type="Gene3D" id="1.10.3210.10">
    <property type="entry name" value="Hypothetical protein af1432"/>
    <property type="match status" value="1"/>
</dbReference>
<reference evidence="3 4" key="1">
    <citation type="submission" date="2020-08" db="EMBL/GenBank/DDBJ databases">
        <title>Genomic Encyclopedia of Type Strains, Phase IV (KMG-IV): sequencing the most valuable type-strain genomes for metagenomic binning, comparative biology and taxonomic classification.</title>
        <authorList>
            <person name="Goeker M."/>
        </authorList>
    </citation>
    <scope>NUCLEOTIDE SEQUENCE [LARGE SCALE GENOMIC DNA]</scope>
    <source>
        <strain evidence="3 4">DSM 103725</strain>
    </source>
</reference>
<name>A0A7X0H848_9BACT</name>
<dbReference type="InterPro" id="IPR006675">
    <property type="entry name" value="HDIG_dom"/>
</dbReference>
<gene>
    <name evidence="3" type="ORF">HNQ40_002664</name>
</gene>
<feature type="domain" description="HD/PDEase" evidence="2">
    <location>
        <begin position="551"/>
        <end position="711"/>
    </location>
</feature>
<proteinExistence type="predicted"/>
<keyword evidence="1" id="KW-1133">Transmembrane helix</keyword>
<comment type="caution">
    <text evidence="3">The sequence shown here is derived from an EMBL/GenBank/DDBJ whole genome shotgun (WGS) entry which is preliminary data.</text>
</comment>
<dbReference type="CDD" id="cd00077">
    <property type="entry name" value="HDc"/>
    <property type="match status" value="1"/>
</dbReference>
<dbReference type="SUPFAM" id="SSF109604">
    <property type="entry name" value="HD-domain/PDEase-like"/>
    <property type="match status" value="1"/>
</dbReference>
<dbReference type="NCBIfam" id="TIGR00277">
    <property type="entry name" value="HDIG"/>
    <property type="match status" value="1"/>
</dbReference>
<evidence type="ECO:0000313" key="3">
    <source>
        <dbReference type="EMBL" id="MBB6430858.1"/>
    </source>
</evidence>
<dbReference type="InterPro" id="IPR052722">
    <property type="entry name" value="PgpH_phosphodiesterase"/>
</dbReference>
<feature type="transmembrane region" description="Helical" evidence="1">
    <location>
        <begin position="356"/>
        <end position="374"/>
    </location>
</feature>
<evidence type="ECO:0000313" key="4">
    <source>
        <dbReference type="Proteomes" id="UP000541810"/>
    </source>
</evidence>
<protein>
    <recommendedName>
        <fullName evidence="2">HD/PDEase domain-containing protein</fullName>
    </recommendedName>
</protein>
<feature type="transmembrane region" description="Helical" evidence="1">
    <location>
        <begin position="320"/>
        <end position="344"/>
    </location>
</feature>
<feature type="transmembrane region" description="Helical" evidence="1">
    <location>
        <begin position="34"/>
        <end position="55"/>
    </location>
</feature>
<dbReference type="Pfam" id="PF07698">
    <property type="entry name" value="7TM-7TMR_HD"/>
    <property type="match status" value="1"/>
</dbReference>
<dbReference type="InterPro" id="IPR011621">
    <property type="entry name" value="Metal-dep_PHydrolase_7TM_intra"/>
</dbReference>
<dbReference type="Pfam" id="PF01966">
    <property type="entry name" value="HD"/>
    <property type="match status" value="1"/>
</dbReference>
<dbReference type="RefSeq" id="WP_184678351.1">
    <property type="nucleotide sequence ID" value="NZ_JACHGY010000001.1"/>
</dbReference>
<organism evidence="3 4">
    <name type="scientific">Algisphaera agarilytica</name>
    <dbReference type="NCBI Taxonomy" id="1385975"/>
    <lineage>
        <taxon>Bacteria</taxon>
        <taxon>Pseudomonadati</taxon>
        <taxon>Planctomycetota</taxon>
        <taxon>Phycisphaerae</taxon>
        <taxon>Phycisphaerales</taxon>
        <taxon>Phycisphaeraceae</taxon>
        <taxon>Algisphaera</taxon>
    </lineage>
</organism>
<dbReference type="InterPro" id="IPR011624">
    <property type="entry name" value="Metal-dep_PHydrolase_7TM_extra"/>
</dbReference>
<dbReference type="InterPro" id="IPR003607">
    <property type="entry name" value="HD/PDEase_dom"/>
</dbReference>
<dbReference type="InterPro" id="IPR006674">
    <property type="entry name" value="HD_domain"/>
</dbReference>
<keyword evidence="1" id="KW-0812">Transmembrane</keyword>
<feature type="transmembrane region" description="Helical" evidence="1">
    <location>
        <begin position="426"/>
        <end position="443"/>
    </location>
</feature>
<keyword evidence="1" id="KW-0472">Membrane</keyword>
<evidence type="ECO:0000256" key="1">
    <source>
        <dbReference type="SAM" id="Phobius"/>
    </source>
</evidence>
<dbReference type="EMBL" id="JACHGY010000001">
    <property type="protein sequence ID" value="MBB6430858.1"/>
    <property type="molecule type" value="Genomic_DNA"/>
</dbReference>
<sequence length="777" mass="86357">MPHGKSSNARRRDVRRAVPRPTPRWLEIVRQREVAWAALYVLCLSLIGAAIAVTAHNRPAYYLNQLVSEPVVARVSFEAIDTEATDRNRDYAQRDVPPVFIHNKDLYTNIQEQVLGLLSIPETPYEELTPDYAESTRLTPSGYELLSRYANGTDPDGLTPKRWTERTESMLQRLFNKPILDPQQYQDVVDSLGQVHAVHPKPYEGTEAEDLYTERVLIPIDNEDLIQRRLVSEVIIDFQPELRDTVLATIQRHLAPTYYLNEDLTAERKKAAFESAEIEKATYQPDDVLVNSGVRLTNDELLLIHAEQDAFEAQKPLARWWMTWLGAAGLMAILGTGVWAYVFAYHTKIRRNPMRGLALTTMLLLCQGIAVLLVGIWPQIAIGAVTFSTLLGAIVFAIVYDQRFALAMGLMLTTLIVISLRLPMTAAIVMMVGVSVAVAQLSEVRSRSKLVSVGLWSGLSMGLATAVGGLAERSFDLPSMWNVPLLDIEVSAQWGLLGSDVVYTLLAGFVVGLLVQGILPTIEKLFHVTTAMTLKELNDASHPLLQRLAQESAGTYQHSLRIADMTEAAAEAIGADGLLCRVGSMYHDIGKINKPQYFIENQGGGPNKHNKLSPAMSLLIIVGHVKDGVEMAREYNLPQPVRHFIESHHGTTLVEYFYHAAKKQKEAEDKPAPSEFEFRYPGPKPQSKEAAIMLLCDGIEGAARAMDEPTAPRLEQLVHAMANKRLMDGQFDECNLTLRDLAKVEAAVTKTLCAVYHTRIKYPDGKKSDYGNAKATA</sequence>
<dbReference type="PANTHER" id="PTHR36442">
    <property type="entry name" value="CYCLIC-DI-AMP PHOSPHODIESTERASE PGPH"/>
    <property type="match status" value="1"/>
</dbReference>
<accession>A0A7X0H848</accession>
<keyword evidence="4" id="KW-1185">Reference proteome</keyword>